<dbReference type="SUPFAM" id="SSF82199">
    <property type="entry name" value="SET domain"/>
    <property type="match status" value="1"/>
</dbReference>
<evidence type="ECO:0000256" key="13">
    <source>
        <dbReference type="ARBA" id="ARBA00023242"/>
    </source>
</evidence>
<dbReference type="InterPro" id="IPR046341">
    <property type="entry name" value="SET_dom_sf"/>
</dbReference>
<evidence type="ECO:0000256" key="12">
    <source>
        <dbReference type="ARBA" id="ARBA00023163"/>
    </source>
</evidence>
<feature type="compositionally biased region" description="Polar residues" evidence="15">
    <location>
        <begin position="826"/>
        <end position="839"/>
    </location>
</feature>
<evidence type="ECO:0008006" key="23">
    <source>
        <dbReference type="Google" id="ProtNLM"/>
    </source>
</evidence>
<evidence type="ECO:0000256" key="11">
    <source>
        <dbReference type="ARBA" id="ARBA00023125"/>
    </source>
</evidence>
<evidence type="ECO:0000256" key="1">
    <source>
        <dbReference type="ARBA" id="ARBA00004123"/>
    </source>
</evidence>
<keyword evidence="12" id="KW-0804">Transcription</keyword>
<dbReference type="PANTHER" id="PTHR22884">
    <property type="entry name" value="SET DOMAIN PROTEINS"/>
    <property type="match status" value="1"/>
</dbReference>
<dbReference type="GO" id="GO:0008270">
    <property type="term" value="F:zinc ion binding"/>
    <property type="evidence" value="ECO:0007669"/>
    <property type="project" value="UniProtKB-KW"/>
</dbReference>
<dbReference type="Pfam" id="PF07496">
    <property type="entry name" value="zf-CW"/>
    <property type="match status" value="1"/>
</dbReference>
<dbReference type="GO" id="GO:0032259">
    <property type="term" value="P:methylation"/>
    <property type="evidence" value="ECO:0007669"/>
    <property type="project" value="UniProtKB-KW"/>
</dbReference>
<feature type="compositionally biased region" description="Basic and acidic residues" evidence="15">
    <location>
        <begin position="216"/>
        <end position="227"/>
    </location>
</feature>
<feature type="compositionally biased region" description="Basic residues" evidence="15">
    <location>
        <begin position="344"/>
        <end position="353"/>
    </location>
</feature>
<dbReference type="InterPro" id="IPR033896">
    <property type="entry name" value="MEF2-like_N"/>
</dbReference>
<dbReference type="InterPro" id="IPR002100">
    <property type="entry name" value="TF_MADSbox"/>
</dbReference>
<keyword evidence="22" id="KW-1185">Reference proteome</keyword>
<keyword evidence="10" id="KW-0805">Transcription regulation</keyword>
<dbReference type="PROSITE" id="PS51050">
    <property type="entry name" value="ZF_CW"/>
    <property type="match status" value="1"/>
</dbReference>
<feature type="region of interest" description="Disordered" evidence="15">
    <location>
        <begin position="1533"/>
        <end position="1567"/>
    </location>
</feature>
<dbReference type="Gene3D" id="2.170.270.10">
    <property type="entry name" value="SET domain"/>
    <property type="match status" value="1"/>
</dbReference>
<evidence type="ECO:0000256" key="3">
    <source>
        <dbReference type="ARBA" id="ARBA00022454"/>
    </source>
</evidence>
<dbReference type="CDD" id="cd19172">
    <property type="entry name" value="SET_SETD2"/>
    <property type="match status" value="1"/>
</dbReference>
<dbReference type="InterPro" id="IPR044437">
    <property type="entry name" value="SETD2/Set2_SET"/>
</dbReference>
<dbReference type="SMART" id="SM00432">
    <property type="entry name" value="MADS"/>
    <property type="match status" value="1"/>
</dbReference>
<feature type="domain" description="Post-SET" evidence="18">
    <location>
        <begin position="1042"/>
        <end position="1058"/>
    </location>
</feature>
<dbReference type="FunFam" id="3.30.40.100:FF:000006">
    <property type="entry name" value="Histone-lysine N-methyltransferase"/>
    <property type="match status" value="1"/>
</dbReference>
<organism evidence="21 22">
    <name type="scientific">Anisodus acutangulus</name>
    <dbReference type="NCBI Taxonomy" id="402998"/>
    <lineage>
        <taxon>Eukaryota</taxon>
        <taxon>Viridiplantae</taxon>
        <taxon>Streptophyta</taxon>
        <taxon>Embryophyta</taxon>
        <taxon>Tracheophyta</taxon>
        <taxon>Spermatophyta</taxon>
        <taxon>Magnoliopsida</taxon>
        <taxon>eudicotyledons</taxon>
        <taxon>Gunneridae</taxon>
        <taxon>Pentapetalae</taxon>
        <taxon>asterids</taxon>
        <taxon>lamiids</taxon>
        <taxon>Solanales</taxon>
        <taxon>Solanaceae</taxon>
        <taxon>Solanoideae</taxon>
        <taxon>Hyoscyameae</taxon>
        <taxon>Anisodus</taxon>
    </lineage>
</organism>
<evidence type="ECO:0000313" key="22">
    <source>
        <dbReference type="Proteomes" id="UP001152561"/>
    </source>
</evidence>
<dbReference type="PROSITE" id="PS50280">
    <property type="entry name" value="SET"/>
    <property type="match status" value="1"/>
</dbReference>
<feature type="region of interest" description="Disordered" evidence="15">
    <location>
        <begin position="214"/>
        <end position="261"/>
    </location>
</feature>
<evidence type="ECO:0000259" key="17">
    <source>
        <dbReference type="PROSITE" id="PS50280"/>
    </source>
</evidence>
<feature type="compositionally biased region" description="Basic and acidic residues" evidence="15">
    <location>
        <begin position="1536"/>
        <end position="1562"/>
    </location>
</feature>
<keyword evidence="8" id="KW-0863">Zinc-finger</keyword>
<dbReference type="CDD" id="cd00265">
    <property type="entry name" value="MADS_MEF2_like"/>
    <property type="match status" value="1"/>
</dbReference>
<feature type="domain" description="MADS-box" evidence="16">
    <location>
        <begin position="1"/>
        <end position="61"/>
    </location>
</feature>
<feature type="compositionally biased region" description="Polar residues" evidence="15">
    <location>
        <begin position="618"/>
        <end position="627"/>
    </location>
</feature>
<feature type="region of interest" description="Disordered" evidence="15">
    <location>
        <begin position="813"/>
        <end position="839"/>
    </location>
</feature>
<dbReference type="Pfam" id="PF00856">
    <property type="entry name" value="SET"/>
    <property type="match status" value="1"/>
</dbReference>
<feature type="domain" description="SET" evidence="17">
    <location>
        <begin position="917"/>
        <end position="1034"/>
    </location>
</feature>
<feature type="domain" description="AWS" evidence="20">
    <location>
        <begin position="865"/>
        <end position="915"/>
    </location>
</feature>
<dbReference type="Gene3D" id="3.40.1810.10">
    <property type="entry name" value="Transcription factor, MADS-box"/>
    <property type="match status" value="1"/>
</dbReference>
<protein>
    <recommendedName>
        <fullName evidence="23">Histone-lysine N-methyltransferase ASHH2</fullName>
    </recommendedName>
</protein>
<name>A0A9Q1MMA7_9SOLA</name>
<dbReference type="SUPFAM" id="SSF55455">
    <property type="entry name" value="SRF-like"/>
    <property type="match status" value="1"/>
</dbReference>
<evidence type="ECO:0000259" key="19">
    <source>
        <dbReference type="PROSITE" id="PS51050"/>
    </source>
</evidence>
<dbReference type="FunFam" id="2.170.270.10:FF:000035">
    <property type="entry name" value="Histone-lysine N-methyltransferase"/>
    <property type="match status" value="1"/>
</dbReference>
<keyword evidence="4" id="KW-0489">Methyltransferase</keyword>
<dbReference type="InterPro" id="IPR003616">
    <property type="entry name" value="Post-SET_dom"/>
</dbReference>
<dbReference type="GO" id="GO:0000977">
    <property type="term" value="F:RNA polymerase II transcription regulatory region sequence-specific DNA binding"/>
    <property type="evidence" value="ECO:0007669"/>
    <property type="project" value="InterPro"/>
</dbReference>
<dbReference type="GO" id="GO:0046983">
    <property type="term" value="F:protein dimerization activity"/>
    <property type="evidence" value="ECO:0007669"/>
    <property type="project" value="InterPro"/>
</dbReference>
<dbReference type="Gene3D" id="3.30.40.100">
    <property type="match status" value="1"/>
</dbReference>
<comment type="caution">
    <text evidence="21">The sequence shown here is derived from an EMBL/GenBank/DDBJ whole genome shotgun (WGS) entry which is preliminary data.</text>
</comment>
<evidence type="ECO:0000256" key="10">
    <source>
        <dbReference type="ARBA" id="ARBA00023015"/>
    </source>
</evidence>
<keyword evidence="5" id="KW-0808">Transferase</keyword>
<evidence type="ECO:0000259" key="18">
    <source>
        <dbReference type="PROSITE" id="PS50868"/>
    </source>
</evidence>
<evidence type="ECO:0000256" key="15">
    <source>
        <dbReference type="SAM" id="MobiDB-lite"/>
    </source>
</evidence>
<accession>A0A9Q1MMA7</accession>
<dbReference type="OrthoDB" id="422362at2759"/>
<dbReference type="InterPro" id="IPR036879">
    <property type="entry name" value="TF_MADSbox_sf"/>
</dbReference>
<dbReference type="PROSITE" id="PS00350">
    <property type="entry name" value="MADS_BOX_1"/>
    <property type="match status" value="1"/>
</dbReference>
<dbReference type="SMART" id="SM00317">
    <property type="entry name" value="SET"/>
    <property type="match status" value="1"/>
</dbReference>
<dbReference type="InterPro" id="IPR001214">
    <property type="entry name" value="SET_dom"/>
</dbReference>
<sequence length="1808" mass="200297">MGRGKIEIKRIENSSNRQVTYSKRRNGIIKKAKEITVLCDAKVSLIIYGSSGKMHEYCSPSTTISDLLDGYQKTSGRRLWDAKHENLSNEIDRIKKENDSMQVKLRDRYLYIFPEIGLLTILQISSISPGHCSEFLRQAYIYMAISIGDNVCDFGQSSYVMDPNCTTENLSVSLKSPQAFEIRSADVSQRMVALGVPGTDVLVNAFDSTSITGLSQREDDKGKDTVKTDNASESECPDNACIAPRRRSGRSSKLSQNLARVPARNGRRIAIKKASIDLSSLQITRKRRSYFSKQARSSVWGLLENTVQSFERNVRIEIASGNQKNLRISTKGGRGNEKHSKNQIGRKSRKSKGKSSIPTGPISLKVKFGPCCLMDVITLIDNDANKNCTAGEESEKIPKIASEVDGTLGEEVLSMQFHGCNGDLDNDYVSLSEGCQPGNNTVQDPDAKTLVCHVESPSQEGRSISNRFSDPGTSPDSEVINLISDTPINVPEDIHDLTLSKSCAAPADAPILRMHEKSSKKEMKKDRLPKVSNCGVKDLLSPESMNNAQVFGNLMQGKKQRDGSSCSDTSVLTTTGNGTGNMFSTVIFSGELPRCSGVSNLGISRASSNLESDLEGNHCSSIGTESPESGLAEKLVSSPDERKVSKGERPKVSGKSRPEVPNLSKGRGSKKKGNKEKEDIIFFEKEEKEDIIHDAIHKSDLVKCLGEVRQHSGTENGIPSGLGQVGSEKKILDGGISKLDILRSDIGERLLPPRNAWVQCDDCLKWRRIPSFLADQIEETNCRWTCKDNLDKAFADCSFPQEMSNSEINAELEISDVSGEEDVSRTGLSSNGSGQKNPLVAHQSSWTRIKSNLFLHRNRKNQPIDEIMVCHCEPPSDGRMGCGDGCLNRMLNIECSRGTCPCGEFCSNQQFQKRNYAKLKCFKCGKKGYGLQLLENVSEGQFLIEYVGEVLDMHAYEARQKEYALKCHKHFYFMTLNGSEVIDACAKGNLGRFINHCCDPNCRTEKWMVNGEVCIGLFALRDIKKGEEVTFDYNYVRVFGAAVKKCVCGSPHCRGYIGGDPLNAEVIVQDDSDDEYPEPVVLREDANMDHKEDNIICATSTINGAKIKIQGKPRKKKNTLDESIAVFSLNVREESENFPDVSPASALKAETCAALKASECLSHPSAQPVETSLSLNDTCENVSGVRKGCSVAGKVAKYPFSSAQELEITSPDAVVSKSLRKSKSSNVQETHDSLKSCLFLKTSHESSSVKKGKQRNNSVNSRPPPDVDSKLQVSQPKFKKPPDDSLQGHFEAVEEKLNVLLDHDGGISKRKDASRCYLKLLLLTAASGDGCNGEAIQSNRDLSMILDAILKTKSRTVLMDIINKNGLQMLHNIMKRYRREFNKIPILRKLLKVLEYLAVRDILSLEHINGDASRAGVESIRKSIFGLTEHEDKQVHQIARNFRDRWILRPLKKRSCIDRDDCRINTHSGSQYNRCLLASQNQWCNLGCKPSEGAGYTCHSTVASVQADADVLDGSSASCSDIDAVCRQRKRKRKSRWDQEAEAKSDPRNDSDVADDQRRMLDDDVPPGYEFPPGFSVPVKACRVLSDASSTAIYSPEERRCGEHPQPVVMGHLQQRFISRLPVSYGIPFSEVQQFGSPQKGRFDAWTVAPGIPFQPFPPLPPYPRDRRDFVPSAANLGVISELPQNDGEGWVTCSPGHLAQNPPSVSGADQLQDGNGNQLGCERASDSHNLGRKNFRKQRFNNSKLVPPWIRIRSDWQYTGNNVKNSMYIAGVASRENEFRSTHSWVEHNLGMQNLGYALRQNAFHRY</sequence>
<dbReference type="InterPro" id="IPR011124">
    <property type="entry name" value="Znf_CW"/>
</dbReference>
<evidence type="ECO:0000256" key="9">
    <source>
        <dbReference type="ARBA" id="ARBA00022833"/>
    </source>
</evidence>
<reference evidence="22" key="1">
    <citation type="journal article" date="2023" name="Proc. Natl. Acad. Sci. U.S.A.">
        <title>Genomic and structural basis for evolution of tropane alkaloid biosynthesis.</title>
        <authorList>
            <person name="Wanga Y.-J."/>
            <person name="Taina T."/>
            <person name="Yua J.-Y."/>
            <person name="Lia J."/>
            <person name="Xua B."/>
            <person name="Chenc J."/>
            <person name="D'Auriad J.C."/>
            <person name="Huanga J.-P."/>
            <person name="Huanga S.-X."/>
        </authorList>
    </citation>
    <scope>NUCLEOTIDE SEQUENCE [LARGE SCALE GENOMIC DNA]</scope>
    <source>
        <strain evidence="22">cv. KIB-2019</strain>
    </source>
</reference>
<keyword evidence="6" id="KW-0949">S-adenosyl-L-methionine</keyword>
<dbReference type="InterPro" id="IPR006560">
    <property type="entry name" value="AWS_dom"/>
</dbReference>
<dbReference type="InterPro" id="IPR050777">
    <property type="entry name" value="SET2_Histone-Lys_MeTrsfase"/>
</dbReference>
<evidence type="ECO:0000259" key="20">
    <source>
        <dbReference type="PROSITE" id="PS51215"/>
    </source>
</evidence>
<feature type="region of interest" description="Disordered" evidence="15">
    <location>
        <begin position="612"/>
        <end position="675"/>
    </location>
</feature>
<dbReference type="Pfam" id="PF17907">
    <property type="entry name" value="AWS"/>
    <property type="match status" value="1"/>
</dbReference>
<feature type="domain" description="CW-type" evidence="19">
    <location>
        <begin position="751"/>
        <end position="805"/>
    </location>
</feature>
<feature type="region of interest" description="Disordered" evidence="15">
    <location>
        <begin position="1697"/>
        <end position="1717"/>
    </location>
</feature>
<dbReference type="GO" id="GO:0005694">
    <property type="term" value="C:chromosome"/>
    <property type="evidence" value="ECO:0007669"/>
    <property type="project" value="UniProtKB-SubCell"/>
</dbReference>
<dbReference type="GO" id="GO:0005634">
    <property type="term" value="C:nucleus"/>
    <property type="evidence" value="ECO:0007669"/>
    <property type="project" value="UniProtKB-SubCell"/>
</dbReference>
<gene>
    <name evidence="21" type="ORF">K7X08_032059</name>
</gene>
<feature type="compositionally biased region" description="Polar residues" evidence="15">
    <location>
        <begin position="1702"/>
        <end position="1717"/>
    </location>
</feature>
<evidence type="ECO:0000256" key="5">
    <source>
        <dbReference type="ARBA" id="ARBA00022679"/>
    </source>
</evidence>
<keyword evidence="14" id="KW-0175">Coiled coil</keyword>
<dbReference type="SMART" id="SM00570">
    <property type="entry name" value="AWS"/>
    <property type="match status" value="1"/>
</dbReference>
<dbReference type="GO" id="GO:0046975">
    <property type="term" value="F:histone H3K36 methyltransferase activity"/>
    <property type="evidence" value="ECO:0007669"/>
    <property type="project" value="InterPro"/>
</dbReference>
<evidence type="ECO:0000256" key="6">
    <source>
        <dbReference type="ARBA" id="ARBA00022691"/>
    </source>
</evidence>
<evidence type="ECO:0000259" key="16">
    <source>
        <dbReference type="PROSITE" id="PS50066"/>
    </source>
</evidence>
<keyword evidence="11" id="KW-0238">DNA-binding</keyword>
<evidence type="ECO:0000256" key="8">
    <source>
        <dbReference type="ARBA" id="ARBA00022771"/>
    </source>
</evidence>
<dbReference type="GO" id="GO:0045944">
    <property type="term" value="P:positive regulation of transcription by RNA polymerase II"/>
    <property type="evidence" value="ECO:0007669"/>
    <property type="project" value="InterPro"/>
</dbReference>
<keyword evidence="3" id="KW-0158">Chromosome</keyword>
<feature type="region of interest" description="Disordered" evidence="15">
    <location>
        <begin position="325"/>
        <end position="359"/>
    </location>
</feature>
<comment type="subcellular location">
    <subcellularLocation>
        <location evidence="2">Chromosome</location>
    </subcellularLocation>
    <subcellularLocation>
        <location evidence="1">Nucleus</location>
    </subcellularLocation>
</comment>
<dbReference type="Proteomes" id="UP001152561">
    <property type="component" value="Unassembled WGS sequence"/>
</dbReference>
<evidence type="ECO:0000256" key="4">
    <source>
        <dbReference type="ARBA" id="ARBA00022603"/>
    </source>
</evidence>
<keyword evidence="7" id="KW-0479">Metal-binding</keyword>
<keyword evidence="13" id="KW-0539">Nucleus</keyword>
<feature type="compositionally biased region" description="Polar residues" evidence="15">
    <location>
        <begin position="563"/>
        <end position="575"/>
    </location>
</feature>
<feature type="region of interest" description="Disordered" evidence="15">
    <location>
        <begin position="556"/>
        <end position="575"/>
    </location>
</feature>
<feature type="compositionally biased region" description="Basic and acidic residues" evidence="15">
    <location>
        <begin position="639"/>
        <end position="651"/>
    </location>
</feature>
<dbReference type="PROSITE" id="PS50066">
    <property type="entry name" value="MADS_BOX_2"/>
    <property type="match status" value="1"/>
</dbReference>
<dbReference type="EMBL" id="JAJAGQ010000005">
    <property type="protein sequence ID" value="KAJ8563607.1"/>
    <property type="molecule type" value="Genomic_DNA"/>
</dbReference>
<evidence type="ECO:0000256" key="2">
    <source>
        <dbReference type="ARBA" id="ARBA00004286"/>
    </source>
</evidence>
<evidence type="ECO:0000313" key="21">
    <source>
        <dbReference type="EMBL" id="KAJ8563607.1"/>
    </source>
</evidence>
<dbReference type="PROSITE" id="PS51215">
    <property type="entry name" value="AWS"/>
    <property type="match status" value="1"/>
</dbReference>
<dbReference type="PRINTS" id="PR00404">
    <property type="entry name" value="MADSDOMAIN"/>
</dbReference>
<keyword evidence="9" id="KW-0862">Zinc</keyword>
<dbReference type="PROSITE" id="PS50868">
    <property type="entry name" value="POST_SET"/>
    <property type="match status" value="1"/>
</dbReference>
<dbReference type="Pfam" id="PF00319">
    <property type="entry name" value="SRF-TF"/>
    <property type="match status" value="1"/>
</dbReference>
<evidence type="ECO:0000256" key="14">
    <source>
        <dbReference type="SAM" id="Coils"/>
    </source>
</evidence>
<feature type="region of interest" description="Disordered" evidence="15">
    <location>
        <begin position="1245"/>
        <end position="1286"/>
    </location>
</feature>
<proteinExistence type="predicted"/>
<evidence type="ECO:0000256" key="7">
    <source>
        <dbReference type="ARBA" id="ARBA00022723"/>
    </source>
</evidence>
<feature type="coiled-coil region" evidence="14">
    <location>
        <begin position="77"/>
        <end position="104"/>
    </location>
</feature>